<keyword evidence="3" id="KW-1185">Reference proteome</keyword>
<organism evidence="2 3">
    <name type="scientific">Aureobasidium pullulans EXF-150</name>
    <dbReference type="NCBI Taxonomy" id="1043002"/>
    <lineage>
        <taxon>Eukaryota</taxon>
        <taxon>Fungi</taxon>
        <taxon>Dikarya</taxon>
        <taxon>Ascomycota</taxon>
        <taxon>Pezizomycotina</taxon>
        <taxon>Dothideomycetes</taxon>
        <taxon>Dothideomycetidae</taxon>
        <taxon>Dothideales</taxon>
        <taxon>Saccotheciaceae</taxon>
        <taxon>Aureobasidium</taxon>
    </lineage>
</organism>
<dbReference type="Proteomes" id="UP000030706">
    <property type="component" value="Unassembled WGS sequence"/>
</dbReference>
<dbReference type="InterPro" id="IPR001087">
    <property type="entry name" value="GDSL"/>
</dbReference>
<sequence length="351" mass="38578">MDEAYIRGRASLLSSVPIRNQITMIIKPLLSLVGLTAPSKNIWANTTNVIAFGDSYSYVLGTSGRQNYSFIGDYQNLGFSSQTLLNNKIVQSQTSTAEGGPNWLEHLTGCGVNAGTTSPLDCNIQLWDFAFAGADIGTQYTPRHKYFTVPLVNQTQQFLTYAQPALANITTPESTLASFWIGTNDIFDTATSTVPFKTVYTNMIATLFASMQTIHDAGYRNFLVMNLAPLDKTPKNVLKRRPLPNTNMVNQFNSILANQAAAFQKKNADSNVALFDTNTFLNGVLKNPGQYGIKNTTGFCAAWNQPNVVANAGQYGCQPMDEYFWFNTAHLTTHVHEILATEVQKFLSGSS</sequence>
<dbReference type="Pfam" id="PF00657">
    <property type="entry name" value="Lipase_GDSL"/>
    <property type="match status" value="1"/>
</dbReference>
<dbReference type="InterPro" id="IPR051058">
    <property type="entry name" value="GDSL_Est/Lipase"/>
</dbReference>
<dbReference type="HOGENOM" id="CLU_015101_4_0_1"/>
<dbReference type="AlphaFoldDB" id="A0A074YPQ4"/>
<dbReference type="EMBL" id="KL584975">
    <property type="protein sequence ID" value="KEQ88846.1"/>
    <property type="molecule type" value="Genomic_DNA"/>
</dbReference>
<reference evidence="2 3" key="1">
    <citation type="journal article" date="2014" name="BMC Genomics">
        <title>Genome sequencing of four Aureobasidium pullulans varieties: biotechnological potential, stress tolerance, and description of new species.</title>
        <authorList>
            <person name="Gostin Ar C."/>
            <person name="Ohm R.A."/>
            <person name="Kogej T."/>
            <person name="Sonjak S."/>
            <person name="Turk M."/>
            <person name="Zajc J."/>
            <person name="Zalar P."/>
            <person name="Grube M."/>
            <person name="Sun H."/>
            <person name="Han J."/>
            <person name="Sharma A."/>
            <person name="Chiniquy J."/>
            <person name="Ngan C.Y."/>
            <person name="Lipzen A."/>
            <person name="Barry K."/>
            <person name="Grigoriev I.V."/>
            <person name="Gunde-Cimerman N."/>
        </authorList>
    </citation>
    <scope>NUCLEOTIDE SEQUENCE [LARGE SCALE GENOMIC DNA]</scope>
    <source>
        <strain evidence="2 3">EXF-150</strain>
    </source>
</reference>
<evidence type="ECO:0000313" key="3">
    <source>
        <dbReference type="Proteomes" id="UP000030706"/>
    </source>
</evidence>
<accession>A0A074YPQ4</accession>
<proteinExistence type="predicted"/>
<dbReference type="PANTHER" id="PTHR45648:SF85">
    <property type="entry name" value="A, PUTATIVE (AFU_ORTHOLOGUE AFUA_2G10760)-RELATED"/>
    <property type="match status" value="1"/>
</dbReference>
<dbReference type="OrthoDB" id="1600564at2759"/>
<dbReference type="SUPFAM" id="SSF52266">
    <property type="entry name" value="SGNH hydrolase"/>
    <property type="match status" value="1"/>
</dbReference>
<dbReference type="RefSeq" id="XP_029765033.1">
    <property type="nucleotide sequence ID" value="XM_029910405.1"/>
</dbReference>
<dbReference type="GeneID" id="40752711"/>
<dbReference type="CDD" id="cd01846">
    <property type="entry name" value="fatty_acyltransferase_like"/>
    <property type="match status" value="1"/>
</dbReference>
<dbReference type="Gene3D" id="3.40.50.1110">
    <property type="entry name" value="SGNH hydrolase"/>
    <property type="match status" value="1"/>
</dbReference>
<dbReference type="GO" id="GO:0016788">
    <property type="term" value="F:hydrolase activity, acting on ester bonds"/>
    <property type="evidence" value="ECO:0007669"/>
    <property type="project" value="InterPro"/>
</dbReference>
<dbReference type="PANTHER" id="PTHR45648">
    <property type="entry name" value="GDSL LIPASE/ACYLHYDROLASE FAMILY PROTEIN (AFU_ORTHOLOGUE AFUA_4G14700)"/>
    <property type="match status" value="1"/>
</dbReference>
<evidence type="ECO:0000313" key="2">
    <source>
        <dbReference type="EMBL" id="KEQ88846.1"/>
    </source>
</evidence>
<dbReference type="InterPro" id="IPR036514">
    <property type="entry name" value="SGNH_hydro_sf"/>
</dbReference>
<name>A0A074YPQ4_AURPU</name>
<evidence type="ECO:0000256" key="1">
    <source>
        <dbReference type="ARBA" id="ARBA00022801"/>
    </source>
</evidence>
<gene>
    <name evidence="2" type="ORF">M438DRAFT_93350</name>
</gene>
<dbReference type="STRING" id="1043002.A0A074YPQ4"/>
<keyword evidence="1" id="KW-0378">Hydrolase</keyword>
<protein>
    <submittedName>
        <fullName evidence="2">Lysophospholipase A</fullName>
    </submittedName>
</protein>